<dbReference type="Pfam" id="PF13401">
    <property type="entry name" value="AAA_22"/>
    <property type="match status" value="1"/>
</dbReference>
<dbReference type="PANTHER" id="PTHR35894:SF1">
    <property type="entry name" value="PHOSPHORIBULOKINASE _ URIDINE KINASE FAMILY"/>
    <property type="match status" value="1"/>
</dbReference>
<accession>A0A923M896</accession>
<dbReference type="SMART" id="SM00382">
    <property type="entry name" value="AAA"/>
    <property type="match status" value="1"/>
</dbReference>
<evidence type="ECO:0000256" key="1">
    <source>
        <dbReference type="SAM" id="MobiDB-lite"/>
    </source>
</evidence>
<feature type="compositionally biased region" description="Low complexity" evidence="1">
    <location>
        <begin position="317"/>
        <end position="329"/>
    </location>
</feature>
<evidence type="ECO:0000259" key="2">
    <source>
        <dbReference type="SMART" id="SM00382"/>
    </source>
</evidence>
<evidence type="ECO:0000313" key="3">
    <source>
        <dbReference type="EMBL" id="MBC5766107.1"/>
    </source>
</evidence>
<dbReference type="InterPro" id="IPR027417">
    <property type="entry name" value="P-loop_NTPase"/>
</dbReference>
<keyword evidence="4" id="KW-1185">Reference proteome</keyword>
<feature type="domain" description="AAA+ ATPase" evidence="2">
    <location>
        <begin position="42"/>
        <end position="186"/>
    </location>
</feature>
<protein>
    <submittedName>
        <fullName evidence="3">AAA family ATPase</fullName>
    </submittedName>
</protein>
<dbReference type="EMBL" id="JACORU010000006">
    <property type="protein sequence ID" value="MBC5766107.1"/>
    <property type="molecule type" value="Genomic_DNA"/>
</dbReference>
<evidence type="ECO:0000313" key="4">
    <source>
        <dbReference type="Proteomes" id="UP000596827"/>
    </source>
</evidence>
<dbReference type="InterPro" id="IPR036365">
    <property type="entry name" value="PGBD-like_sf"/>
</dbReference>
<feature type="region of interest" description="Disordered" evidence="1">
    <location>
        <begin position="309"/>
        <end position="329"/>
    </location>
</feature>
<dbReference type="AlphaFoldDB" id="A0A923M896"/>
<dbReference type="PANTHER" id="PTHR35894">
    <property type="entry name" value="GENERAL SECRETION PATHWAY PROTEIN A-RELATED"/>
    <property type="match status" value="1"/>
</dbReference>
<dbReference type="InterPro" id="IPR003593">
    <property type="entry name" value="AAA+_ATPase"/>
</dbReference>
<reference evidence="3" key="1">
    <citation type="submission" date="2020-08" db="EMBL/GenBank/DDBJ databases">
        <title>Ramlibacter sp. GTP1 16S ribosomal RNA gene genome sequencing and assembly.</title>
        <authorList>
            <person name="Kang M."/>
        </authorList>
    </citation>
    <scope>NUCLEOTIDE SEQUENCE</scope>
    <source>
        <strain evidence="3">GTP1</strain>
    </source>
</reference>
<dbReference type="Proteomes" id="UP000596827">
    <property type="component" value="Unassembled WGS sequence"/>
</dbReference>
<proteinExistence type="predicted"/>
<dbReference type="RefSeq" id="WP_187082589.1">
    <property type="nucleotide sequence ID" value="NZ_JACORU010000006.1"/>
</dbReference>
<dbReference type="InterPro" id="IPR036366">
    <property type="entry name" value="PGBDSf"/>
</dbReference>
<comment type="caution">
    <text evidence="3">The sequence shown here is derived from an EMBL/GenBank/DDBJ whole genome shotgun (WGS) entry which is preliminary data.</text>
</comment>
<dbReference type="GO" id="GO:0016887">
    <property type="term" value="F:ATP hydrolysis activity"/>
    <property type="evidence" value="ECO:0007669"/>
    <property type="project" value="InterPro"/>
</dbReference>
<sequence length="551" mass="58550">MYASYFGLKKEPFSIAPDPRLLFMSERHREALAHLLYGLGGGGGFVLLTGEIGTGKTTVCRCFIDQVPENCNLAYIFNPKLTVSELLETVCHEFGIAVPRGGTVKDYLDPLNAFLLQAHAAGRNNVLVIDEAQNLSADVLEQLRLLTNLETSERKLLQIILVGQPELRTMLARPELEQLAQRVIARYHLQALSEAETVQYIRHRMEVCGLQRPLPFDRGALARIHRLTGGVPRKINLLCDRALLGAYASGVATVDRPIVDKAASEVFEEVPAPKRSMAKLVAAIAVLSVGGAGLLAAVKRVQEHDAPALKPSAVLTPRPASGASTGAPGAAGAPLASPAALASATPLRPASSAAVPKLLRDENAAWRELAQAWKLDPGGSGDPCDALQKQQVQCFTRALSLPVIRQLGRPGIVMLDVATGQPSYAVLTGLTDTSATLRAAGSEQTVTLAALADRWQGDFGTLWRAPEGYGGGVVEDGAKGAVVDWVAEQLAKAKSRPAPKKPAALTPALKADVRAFQVAQGLPADGKPGPLTIMQLNRAAGVDEPRLRTEP</sequence>
<dbReference type="Gene3D" id="1.10.101.10">
    <property type="entry name" value="PGBD-like superfamily/PGBD"/>
    <property type="match status" value="1"/>
</dbReference>
<dbReference type="InterPro" id="IPR002477">
    <property type="entry name" value="Peptidoglycan-bd-like"/>
</dbReference>
<dbReference type="Gene3D" id="3.40.50.300">
    <property type="entry name" value="P-loop containing nucleotide triphosphate hydrolases"/>
    <property type="match status" value="1"/>
</dbReference>
<dbReference type="SUPFAM" id="SSF47090">
    <property type="entry name" value="PGBD-like"/>
    <property type="match status" value="1"/>
</dbReference>
<organism evidence="3 4">
    <name type="scientific">Ramlibacter albus</name>
    <dbReference type="NCBI Taxonomy" id="2079448"/>
    <lineage>
        <taxon>Bacteria</taxon>
        <taxon>Pseudomonadati</taxon>
        <taxon>Pseudomonadota</taxon>
        <taxon>Betaproteobacteria</taxon>
        <taxon>Burkholderiales</taxon>
        <taxon>Comamonadaceae</taxon>
        <taxon>Ramlibacter</taxon>
    </lineage>
</organism>
<dbReference type="InterPro" id="IPR052026">
    <property type="entry name" value="ExeA_AAA_ATPase_DNA-bind"/>
</dbReference>
<dbReference type="Gene3D" id="3.90.70.10">
    <property type="entry name" value="Cysteine proteinases"/>
    <property type="match status" value="1"/>
</dbReference>
<dbReference type="Pfam" id="PF01471">
    <property type="entry name" value="PG_binding_1"/>
    <property type="match status" value="1"/>
</dbReference>
<dbReference type="InterPro" id="IPR049945">
    <property type="entry name" value="AAA_22"/>
</dbReference>
<dbReference type="SUPFAM" id="SSF52540">
    <property type="entry name" value="P-loop containing nucleoside triphosphate hydrolases"/>
    <property type="match status" value="1"/>
</dbReference>
<gene>
    <name evidence="3" type="ORF">H8R02_16690</name>
</gene>
<name>A0A923M896_9BURK</name>